<dbReference type="InterPro" id="IPR029787">
    <property type="entry name" value="Nucleotide_cyclase"/>
</dbReference>
<evidence type="ECO:0000259" key="3">
    <source>
        <dbReference type="PROSITE" id="PS50887"/>
    </source>
</evidence>
<dbReference type="InterPro" id="IPR000160">
    <property type="entry name" value="GGDEF_dom"/>
</dbReference>
<dbReference type="AlphaFoldDB" id="A0A212LWH0"/>
<dbReference type="InterPro" id="IPR000644">
    <property type="entry name" value="CBS_dom"/>
</dbReference>
<dbReference type="SMART" id="SM00116">
    <property type="entry name" value="CBS"/>
    <property type="match status" value="2"/>
</dbReference>
<dbReference type="SUPFAM" id="SSF54631">
    <property type="entry name" value="CBS-domain pair"/>
    <property type="match status" value="1"/>
</dbReference>
<proteinExistence type="predicted"/>
<evidence type="ECO:0000313" key="5">
    <source>
        <dbReference type="EMBL" id="SCM81893.1"/>
    </source>
</evidence>
<dbReference type="InterPro" id="IPR001633">
    <property type="entry name" value="EAL_dom"/>
</dbReference>
<feature type="domain" description="GGDEF" evidence="3">
    <location>
        <begin position="475"/>
        <end position="629"/>
    </location>
</feature>
<dbReference type="PANTHER" id="PTHR33121:SF76">
    <property type="entry name" value="SIGNALING PROTEIN"/>
    <property type="match status" value="1"/>
</dbReference>
<dbReference type="SUPFAM" id="SSF55073">
    <property type="entry name" value="Nucleotide cyclase"/>
    <property type="match status" value="1"/>
</dbReference>
<dbReference type="InterPro" id="IPR043128">
    <property type="entry name" value="Rev_trsase/Diguanyl_cyclase"/>
</dbReference>
<evidence type="ECO:0000259" key="2">
    <source>
        <dbReference type="PROSITE" id="PS50883"/>
    </source>
</evidence>
<name>A0A212LWH0_9FIRM</name>
<dbReference type="Pfam" id="PF00571">
    <property type="entry name" value="CBS"/>
    <property type="match status" value="2"/>
</dbReference>
<feature type="domain" description="EAL" evidence="2">
    <location>
        <begin position="43"/>
        <end position="293"/>
    </location>
</feature>
<reference evidence="5" key="1">
    <citation type="submission" date="2016-08" db="EMBL/GenBank/DDBJ databases">
        <authorList>
            <person name="Seilhamer J.J."/>
        </authorList>
    </citation>
    <scope>NUCLEOTIDE SEQUENCE</scope>
    <source>
        <strain evidence="5">86</strain>
    </source>
</reference>
<accession>A0A212LWH0</accession>
<dbReference type="CDD" id="cd01948">
    <property type="entry name" value="EAL"/>
    <property type="match status" value="1"/>
</dbReference>
<gene>
    <name evidence="5" type="ORF">KL86SPO_40378</name>
</gene>
<dbReference type="CDD" id="cd04598">
    <property type="entry name" value="CBS_pair_GGDEF_EAL"/>
    <property type="match status" value="1"/>
</dbReference>
<dbReference type="Pfam" id="PF00563">
    <property type="entry name" value="EAL"/>
    <property type="match status" value="1"/>
</dbReference>
<dbReference type="Gene3D" id="3.30.70.270">
    <property type="match status" value="1"/>
</dbReference>
<dbReference type="Gene3D" id="3.20.20.450">
    <property type="entry name" value="EAL domain"/>
    <property type="match status" value="1"/>
</dbReference>
<dbReference type="PROSITE" id="PS51371">
    <property type="entry name" value="CBS"/>
    <property type="match status" value="1"/>
</dbReference>
<dbReference type="PANTHER" id="PTHR33121">
    <property type="entry name" value="CYCLIC DI-GMP PHOSPHODIESTERASE PDEF"/>
    <property type="match status" value="1"/>
</dbReference>
<sequence>MPLKLLRWLDDICSSIMGFNSAALQFNGISLADAAISSAPCITPDLGKELEAIIKGRRITPVYQPIVSLQTGNIMGYEALSRGPADSPLHYPANLFRVAIANNRLLALEQLCRETALRHATTLGVKQLLFLNMNAEVVKDPDFRGGLTKTFLIRQGFNPDQVTFEITERTAITDFESFAKLLNHYRQQGYRIAVDDAGAGYSSLEAIAALRPNYIKLDRSIIHDIDKDPLKQTMVDAMTKLAAVIHSQVIAEGIESADELSTLISKGVHYGQGYFLARPDFPPPKISEEVLEMVADFNFQDKQAKSRSRKGLGMSIGEIAELVPTVQPDTAVNTVEEIFTTRHVNGLVVVDDEDRPVGLLMKDKLYYQLGTNYGMSLYYRRPVERVMDKKPLIVNAELPLEAVSQIAMGREEYNIYDFIIVVRDGKFLGIVSVMSLLNNITNLQIHRAHNSNPLTGLPGNLVIESRLKELIENRDAFAVMYLDLDNFKAYNDKYGFERGDKVLLLTSQVVSRSLGKAGSADDFFGHIGGDDFIIITKPEYVQNISENIIELFDREVTSQYHPDDLTKGYLEVKNRKGQFERFPVISISIAVVTNQLHPFNNYLELAGVAADLKSLAKQQAGSCVVYDRRHKASQTTDPIA</sequence>
<dbReference type="CDD" id="cd01949">
    <property type="entry name" value="GGDEF"/>
    <property type="match status" value="1"/>
</dbReference>
<evidence type="ECO:0000259" key="4">
    <source>
        <dbReference type="PROSITE" id="PS51371"/>
    </source>
</evidence>
<feature type="domain" description="CBS" evidence="4">
    <location>
        <begin position="319"/>
        <end position="377"/>
    </location>
</feature>
<dbReference type="PROSITE" id="PS50883">
    <property type="entry name" value="EAL"/>
    <property type="match status" value="1"/>
</dbReference>
<dbReference type="NCBIfam" id="TIGR00254">
    <property type="entry name" value="GGDEF"/>
    <property type="match status" value="1"/>
</dbReference>
<dbReference type="PROSITE" id="PS50887">
    <property type="entry name" value="GGDEF"/>
    <property type="match status" value="1"/>
</dbReference>
<dbReference type="Gene3D" id="3.10.580.10">
    <property type="entry name" value="CBS-domain"/>
    <property type="match status" value="1"/>
</dbReference>
<dbReference type="SUPFAM" id="SSF141868">
    <property type="entry name" value="EAL domain-like"/>
    <property type="match status" value="1"/>
</dbReference>
<evidence type="ECO:0000256" key="1">
    <source>
        <dbReference type="PROSITE-ProRule" id="PRU00703"/>
    </source>
</evidence>
<organism evidence="5">
    <name type="scientific">uncultured Sporomusa sp</name>
    <dbReference type="NCBI Taxonomy" id="307249"/>
    <lineage>
        <taxon>Bacteria</taxon>
        <taxon>Bacillati</taxon>
        <taxon>Bacillota</taxon>
        <taxon>Negativicutes</taxon>
        <taxon>Selenomonadales</taxon>
        <taxon>Sporomusaceae</taxon>
        <taxon>Sporomusa</taxon>
        <taxon>environmental samples</taxon>
    </lineage>
</organism>
<dbReference type="GO" id="GO:0071111">
    <property type="term" value="F:cyclic-guanylate-specific phosphodiesterase activity"/>
    <property type="evidence" value="ECO:0007669"/>
    <property type="project" value="InterPro"/>
</dbReference>
<dbReference type="RefSeq" id="WP_288184743.1">
    <property type="nucleotide sequence ID" value="NZ_LT608335.1"/>
</dbReference>
<protein>
    <submittedName>
        <fullName evidence="5">Diguanylate cyclase/phosphodiesterase</fullName>
    </submittedName>
</protein>
<dbReference type="Pfam" id="PF00990">
    <property type="entry name" value="GGDEF"/>
    <property type="match status" value="1"/>
</dbReference>
<dbReference type="SMART" id="SM00267">
    <property type="entry name" value="GGDEF"/>
    <property type="match status" value="1"/>
</dbReference>
<keyword evidence="1" id="KW-0129">CBS domain</keyword>
<dbReference type="InterPro" id="IPR035919">
    <property type="entry name" value="EAL_sf"/>
</dbReference>
<dbReference type="InterPro" id="IPR050706">
    <property type="entry name" value="Cyclic-di-GMP_PDE-like"/>
</dbReference>
<dbReference type="EMBL" id="FMJE01000004">
    <property type="protein sequence ID" value="SCM81893.1"/>
    <property type="molecule type" value="Genomic_DNA"/>
</dbReference>
<dbReference type="InterPro" id="IPR046342">
    <property type="entry name" value="CBS_dom_sf"/>
</dbReference>
<dbReference type="SMART" id="SM00052">
    <property type="entry name" value="EAL"/>
    <property type="match status" value="1"/>
</dbReference>